<evidence type="ECO:0000259" key="4">
    <source>
        <dbReference type="PROSITE" id="PS50893"/>
    </source>
</evidence>
<keyword evidence="6" id="KW-1185">Reference proteome</keyword>
<organism evidence="5 6">
    <name type="scientific">Porphyromonas loveana</name>
    <dbReference type="NCBI Taxonomy" id="1884669"/>
    <lineage>
        <taxon>Bacteria</taxon>
        <taxon>Pseudomonadati</taxon>
        <taxon>Bacteroidota</taxon>
        <taxon>Bacteroidia</taxon>
        <taxon>Bacteroidales</taxon>
        <taxon>Porphyromonadaceae</taxon>
        <taxon>Porphyromonas</taxon>
    </lineage>
</organism>
<keyword evidence="2" id="KW-0547">Nucleotide-binding</keyword>
<dbReference type="RefSeq" id="WP_116679471.1">
    <property type="nucleotide sequence ID" value="NZ_JBGXZY010000105.1"/>
</dbReference>
<evidence type="ECO:0000256" key="3">
    <source>
        <dbReference type="ARBA" id="ARBA00022840"/>
    </source>
</evidence>
<accession>A0A2U1FAT7</accession>
<dbReference type="OrthoDB" id="9808363at2"/>
<dbReference type="InterPro" id="IPR051782">
    <property type="entry name" value="ABC_Transporter_VariousFunc"/>
</dbReference>
<dbReference type="PROSITE" id="PS50893">
    <property type="entry name" value="ABC_TRANSPORTER_2"/>
    <property type="match status" value="1"/>
</dbReference>
<dbReference type="PROSITE" id="PS00211">
    <property type="entry name" value="ABC_TRANSPORTER_1"/>
    <property type="match status" value="1"/>
</dbReference>
<dbReference type="InterPro" id="IPR003593">
    <property type="entry name" value="AAA+_ATPase"/>
</dbReference>
<dbReference type="PANTHER" id="PTHR42939:SF1">
    <property type="entry name" value="ABC TRANSPORTER ATP-BINDING PROTEIN ALBC-RELATED"/>
    <property type="match status" value="1"/>
</dbReference>
<comment type="caution">
    <text evidence="5">The sequence shown here is derived from an EMBL/GenBank/DDBJ whole genome shotgun (WGS) entry which is preliminary data.</text>
</comment>
<evidence type="ECO:0000313" key="6">
    <source>
        <dbReference type="Proteomes" id="UP000245462"/>
    </source>
</evidence>
<dbReference type="SMART" id="SM00382">
    <property type="entry name" value="AAA"/>
    <property type="match status" value="1"/>
</dbReference>
<dbReference type="SUPFAM" id="SSF52540">
    <property type="entry name" value="P-loop containing nucleoside triphosphate hydrolases"/>
    <property type="match status" value="1"/>
</dbReference>
<name>A0A2U1FAT7_9PORP</name>
<keyword evidence="3 5" id="KW-0067">ATP-binding</keyword>
<dbReference type="Pfam" id="PF00005">
    <property type="entry name" value="ABC_tran"/>
    <property type="match status" value="1"/>
</dbReference>
<sequence>MINAKNIRFNYPRQSSLFDSLNLELPEGSITGLLGRNGEGKTTLLKLLSGQLLSKAGELIVLTEDPRHRSVKFLSRVFVLPEEVTCPNVTIRDYFRMITPFYPTYSPEVAQEIIIAFDLNWDMKLGKVSQGQKKKAVIALALSLRTPLLLMDEPTNGLDIPSKSAFRRLMARYITEEQTVIISTHQVRDLEQIIDRIVMMDRNDIVCNKSVGELSNSFAFRQVAPGDTPIYKEGSTMGEVGVYENTTGEDTPFSMELFFNGMIAERDAFNRILNRN</sequence>
<reference evidence="5 6" key="1">
    <citation type="submission" date="2018-04" db="EMBL/GenBank/DDBJ databases">
        <title>Genomic Encyclopedia of Type Strains, Phase IV (KMG-IV): sequencing the most valuable type-strain genomes for metagenomic binning, comparative biology and taxonomic classification.</title>
        <authorList>
            <person name="Goeker M."/>
        </authorList>
    </citation>
    <scope>NUCLEOTIDE SEQUENCE [LARGE SCALE GENOMIC DNA]</scope>
    <source>
        <strain evidence="5 6">DSM 28520</strain>
    </source>
</reference>
<dbReference type="Proteomes" id="UP000245462">
    <property type="component" value="Unassembled WGS sequence"/>
</dbReference>
<dbReference type="Gene3D" id="3.40.50.300">
    <property type="entry name" value="P-loop containing nucleotide triphosphate hydrolases"/>
    <property type="match status" value="1"/>
</dbReference>
<dbReference type="InterPro" id="IPR003439">
    <property type="entry name" value="ABC_transporter-like_ATP-bd"/>
</dbReference>
<protein>
    <submittedName>
        <fullName evidence="5">ABC-2 type transport system ATP-binding protein</fullName>
    </submittedName>
</protein>
<keyword evidence="1" id="KW-0813">Transport</keyword>
<gene>
    <name evidence="5" type="ORF">C7382_10949</name>
</gene>
<dbReference type="EMBL" id="QEKY01000009">
    <property type="protein sequence ID" value="PVZ09307.1"/>
    <property type="molecule type" value="Genomic_DNA"/>
</dbReference>
<dbReference type="InterPro" id="IPR027417">
    <property type="entry name" value="P-loop_NTPase"/>
</dbReference>
<dbReference type="GO" id="GO:0016887">
    <property type="term" value="F:ATP hydrolysis activity"/>
    <property type="evidence" value="ECO:0007669"/>
    <property type="project" value="InterPro"/>
</dbReference>
<dbReference type="AlphaFoldDB" id="A0A2U1FAT7"/>
<evidence type="ECO:0000313" key="5">
    <source>
        <dbReference type="EMBL" id="PVZ09307.1"/>
    </source>
</evidence>
<evidence type="ECO:0000256" key="1">
    <source>
        <dbReference type="ARBA" id="ARBA00022448"/>
    </source>
</evidence>
<feature type="domain" description="ABC transporter" evidence="4">
    <location>
        <begin position="2"/>
        <end position="227"/>
    </location>
</feature>
<dbReference type="GeneID" id="94550937"/>
<evidence type="ECO:0000256" key="2">
    <source>
        <dbReference type="ARBA" id="ARBA00022741"/>
    </source>
</evidence>
<dbReference type="PANTHER" id="PTHR42939">
    <property type="entry name" value="ABC TRANSPORTER ATP-BINDING PROTEIN ALBC-RELATED"/>
    <property type="match status" value="1"/>
</dbReference>
<dbReference type="InterPro" id="IPR017871">
    <property type="entry name" value="ABC_transporter-like_CS"/>
</dbReference>
<proteinExistence type="predicted"/>
<dbReference type="GO" id="GO:0005524">
    <property type="term" value="F:ATP binding"/>
    <property type="evidence" value="ECO:0007669"/>
    <property type="project" value="UniProtKB-KW"/>
</dbReference>